<dbReference type="Proteomes" id="UP000322530">
    <property type="component" value="Unassembled WGS sequence"/>
</dbReference>
<sequence>MAVAHSILVIFYHMMIREQPYQEKGVEFFHQLDEHRGPDHFVRRLQQLGYQVIAPAS</sequence>
<dbReference type="EMBL" id="BIXY01000028">
    <property type="protein sequence ID" value="GCF08633.1"/>
    <property type="molecule type" value="Genomic_DNA"/>
</dbReference>
<dbReference type="RefSeq" id="WP_172632041.1">
    <property type="nucleotide sequence ID" value="NZ_BIXY01000028.1"/>
</dbReference>
<name>A0A5A5TC82_9CHLR</name>
<dbReference type="AlphaFoldDB" id="A0A5A5TC82"/>
<protein>
    <submittedName>
        <fullName evidence="1">Uncharacterized protein</fullName>
    </submittedName>
</protein>
<reference evidence="1 2" key="1">
    <citation type="submission" date="2019-01" db="EMBL/GenBank/DDBJ databases">
        <title>Draft genome sequence of Dictyobacter sp. Uno17.</title>
        <authorList>
            <person name="Wang C.M."/>
            <person name="Zheng Y."/>
            <person name="Sakai Y."/>
            <person name="Abe K."/>
            <person name="Yokota A."/>
            <person name="Yabe S."/>
        </authorList>
    </citation>
    <scope>NUCLEOTIDE SEQUENCE [LARGE SCALE GENOMIC DNA]</scope>
    <source>
        <strain evidence="1 2">Uno17</strain>
    </source>
</reference>
<gene>
    <name evidence="1" type="ORF">KDI_21970</name>
</gene>
<accession>A0A5A5TC82</accession>
<keyword evidence="2" id="KW-1185">Reference proteome</keyword>
<proteinExistence type="predicted"/>
<comment type="caution">
    <text evidence="1">The sequence shown here is derived from an EMBL/GenBank/DDBJ whole genome shotgun (WGS) entry which is preliminary data.</text>
</comment>
<evidence type="ECO:0000313" key="2">
    <source>
        <dbReference type="Proteomes" id="UP000322530"/>
    </source>
</evidence>
<organism evidence="1 2">
    <name type="scientific">Dictyobacter arantiisoli</name>
    <dbReference type="NCBI Taxonomy" id="2014874"/>
    <lineage>
        <taxon>Bacteria</taxon>
        <taxon>Bacillati</taxon>
        <taxon>Chloroflexota</taxon>
        <taxon>Ktedonobacteria</taxon>
        <taxon>Ktedonobacterales</taxon>
        <taxon>Dictyobacteraceae</taxon>
        <taxon>Dictyobacter</taxon>
    </lineage>
</organism>
<evidence type="ECO:0000313" key="1">
    <source>
        <dbReference type="EMBL" id="GCF08633.1"/>
    </source>
</evidence>